<dbReference type="EMBL" id="CAFBLZ010000029">
    <property type="protein sequence ID" value="CAB4884560.1"/>
    <property type="molecule type" value="Genomic_DNA"/>
</dbReference>
<proteinExistence type="predicted"/>
<dbReference type="PANTHER" id="PTHR36974">
    <property type="entry name" value="MEMBRANE PROTEIN-RELATED"/>
    <property type="match status" value="1"/>
</dbReference>
<sequence length="134" mass="14959">MDNRKLGRLMGYLLLGAGIGHFVFPSALDSIVPAALPGDPRIYTYLSGVAEIMIGLALLSAPDKKLFGKPLKLWGAYGAFALFLAVYPANINMAIQWSDRPMPDPLFAYARLPFQFYFLYAAWQLIKTIKRRMA</sequence>
<name>A0A6J7ETV3_9ZZZZ</name>
<dbReference type="PANTHER" id="PTHR36974:SF1">
    <property type="entry name" value="DOXX FAMILY MEMBRANE PROTEIN"/>
    <property type="match status" value="1"/>
</dbReference>
<keyword evidence="1" id="KW-0812">Transmembrane</keyword>
<gene>
    <name evidence="2" type="ORF">UFOPK3482_00484</name>
</gene>
<accession>A0A6J7ETV3</accession>
<dbReference type="AlphaFoldDB" id="A0A6J7ETV3"/>
<feature type="transmembrane region" description="Helical" evidence="1">
    <location>
        <begin position="107"/>
        <end position="126"/>
    </location>
</feature>
<evidence type="ECO:0000256" key="1">
    <source>
        <dbReference type="SAM" id="Phobius"/>
    </source>
</evidence>
<protein>
    <submittedName>
        <fullName evidence="2">Unannotated protein</fullName>
    </submittedName>
</protein>
<evidence type="ECO:0000313" key="2">
    <source>
        <dbReference type="EMBL" id="CAB4884560.1"/>
    </source>
</evidence>
<reference evidence="2" key="1">
    <citation type="submission" date="2020-05" db="EMBL/GenBank/DDBJ databases">
        <authorList>
            <person name="Chiriac C."/>
            <person name="Salcher M."/>
            <person name="Ghai R."/>
            <person name="Kavagutti S V."/>
        </authorList>
    </citation>
    <scope>NUCLEOTIDE SEQUENCE</scope>
</reference>
<feature type="transmembrane region" description="Helical" evidence="1">
    <location>
        <begin position="42"/>
        <end position="61"/>
    </location>
</feature>
<organism evidence="2">
    <name type="scientific">freshwater metagenome</name>
    <dbReference type="NCBI Taxonomy" id="449393"/>
    <lineage>
        <taxon>unclassified sequences</taxon>
        <taxon>metagenomes</taxon>
        <taxon>ecological metagenomes</taxon>
    </lineage>
</organism>
<keyword evidence="1" id="KW-1133">Transmembrane helix</keyword>
<feature type="transmembrane region" description="Helical" evidence="1">
    <location>
        <begin position="12"/>
        <end position="36"/>
    </location>
</feature>
<feature type="transmembrane region" description="Helical" evidence="1">
    <location>
        <begin position="73"/>
        <end position="95"/>
    </location>
</feature>
<keyword evidence="1" id="KW-0472">Membrane</keyword>